<proteinExistence type="predicted"/>
<dbReference type="GO" id="GO:0032981">
    <property type="term" value="P:mitochondrial respiratory chain complex I assembly"/>
    <property type="evidence" value="ECO:0007669"/>
    <property type="project" value="InterPro"/>
</dbReference>
<protein>
    <recommendedName>
        <fullName evidence="3">IMS import disulfide relay-system CHCH-CHCH-like Cx9C domain-containing protein</fullName>
    </recommendedName>
</protein>
<keyword evidence="2" id="KW-1185">Reference proteome</keyword>
<dbReference type="PANTHER" id="PTHR34561:SF1">
    <property type="entry name" value="NADH DEHYDROGENASE [UBIQUINONE] 1 ALPHA SUBCOMPLEX ASSEMBLY FACTOR 8"/>
    <property type="match status" value="1"/>
</dbReference>
<accession>T1H7C9</accession>
<dbReference type="PANTHER" id="PTHR34561">
    <property type="entry name" value="NADH DEHYDROGENASE [UBIQUINONE] 1 ALPHA SUBCOMPLEX ASSEMBLY FACTOR 8"/>
    <property type="match status" value="1"/>
</dbReference>
<name>T1H7C9_MEGSC</name>
<evidence type="ECO:0008006" key="3">
    <source>
        <dbReference type="Google" id="ProtNLM"/>
    </source>
</evidence>
<evidence type="ECO:0000313" key="2">
    <source>
        <dbReference type="Proteomes" id="UP000015102"/>
    </source>
</evidence>
<evidence type="ECO:0000313" key="1">
    <source>
        <dbReference type="EnsemblMetazoa" id="MESCA012666-PA"/>
    </source>
</evidence>
<dbReference type="Proteomes" id="UP000015102">
    <property type="component" value="Unassembled WGS sequence"/>
</dbReference>
<dbReference type="HOGENOM" id="CLU_2851981_0_0_1"/>
<sequence>MESVRKAKKRLNNYPILLSKCAKSASVYAACVTRDFNVQHKACDGEFQEFRKCLQKAALDLKTKL</sequence>
<dbReference type="EnsemblMetazoa" id="MESCA012666-RA">
    <property type="protein sequence ID" value="MESCA012666-PA"/>
    <property type="gene ID" value="MESCA012666"/>
</dbReference>
<reference evidence="1" key="2">
    <citation type="submission" date="2015-06" db="UniProtKB">
        <authorList>
            <consortium name="EnsemblMetazoa"/>
        </authorList>
    </citation>
    <scope>IDENTIFICATION</scope>
</reference>
<reference evidence="2" key="1">
    <citation type="submission" date="2013-02" db="EMBL/GenBank/DDBJ databases">
        <authorList>
            <person name="Hughes D."/>
        </authorList>
    </citation>
    <scope>NUCLEOTIDE SEQUENCE</scope>
    <source>
        <strain>Durham</strain>
        <strain evidence="2">NC isolate 2 -- Noor lab</strain>
    </source>
</reference>
<dbReference type="InterPro" id="IPR034595">
    <property type="entry name" value="NDUFAF8"/>
</dbReference>
<dbReference type="OMA" id="NACAAEF"/>
<dbReference type="GO" id="GO:0005739">
    <property type="term" value="C:mitochondrion"/>
    <property type="evidence" value="ECO:0007669"/>
    <property type="project" value="InterPro"/>
</dbReference>
<organism evidence="1 2">
    <name type="scientific">Megaselia scalaris</name>
    <name type="common">Humpbacked fly</name>
    <name type="synonym">Phora scalaris</name>
    <dbReference type="NCBI Taxonomy" id="36166"/>
    <lineage>
        <taxon>Eukaryota</taxon>
        <taxon>Metazoa</taxon>
        <taxon>Ecdysozoa</taxon>
        <taxon>Arthropoda</taxon>
        <taxon>Hexapoda</taxon>
        <taxon>Insecta</taxon>
        <taxon>Pterygota</taxon>
        <taxon>Neoptera</taxon>
        <taxon>Endopterygota</taxon>
        <taxon>Diptera</taxon>
        <taxon>Brachycera</taxon>
        <taxon>Muscomorpha</taxon>
        <taxon>Platypezoidea</taxon>
        <taxon>Phoridae</taxon>
        <taxon>Megaseliini</taxon>
        <taxon>Megaselia</taxon>
    </lineage>
</organism>
<dbReference type="AlphaFoldDB" id="T1H7C9"/>